<name>A0A3B6FN90_WHEAT</name>
<dbReference type="Gramene" id="TraesNOR3B03G01619850.1">
    <property type="protein sequence ID" value="TraesNOR3B03G01619850.1.CDS1"/>
    <property type="gene ID" value="TraesNOR3B03G01619850"/>
</dbReference>
<feature type="region of interest" description="Disordered" evidence="1">
    <location>
        <begin position="1"/>
        <end position="32"/>
    </location>
</feature>
<accession>A0A3B6FN90</accession>
<dbReference type="SMR" id="A0A3B6FN90"/>
<evidence type="ECO:0000313" key="3">
    <source>
        <dbReference type="Proteomes" id="UP000019116"/>
    </source>
</evidence>
<dbReference type="Gramene" id="TraesCS3B03G0402400.1">
    <property type="protein sequence ID" value="TraesCS3B03G0402400.1.CDS1"/>
    <property type="gene ID" value="TraesCS3B03G0402400"/>
</dbReference>
<protein>
    <submittedName>
        <fullName evidence="2">Uncharacterized protein</fullName>
    </submittedName>
</protein>
<organism evidence="2">
    <name type="scientific">Triticum aestivum</name>
    <name type="common">Wheat</name>
    <dbReference type="NCBI Taxonomy" id="4565"/>
    <lineage>
        <taxon>Eukaryota</taxon>
        <taxon>Viridiplantae</taxon>
        <taxon>Streptophyta</taxon>
        <taxon>Embryophyta</taxon>
        <taxon>Tracheophyta</taxon>
        <taxon>Spermatophyta</taxon>
        <taxon>Magnoliopsida</taxon>
        <taxon>Liliopsida</taxon>
        <taxon>Poales</taxon>
        <taxon>Poaceae</taxon>
        <taxon>BOP clade</taxon>
        <taxon>Pooideae</taxon>
        <taxon>Triticodae</taxon>
        <taxon>Triticeae</taxon>
        <taxon>Triticinae</taxon>
        <taxon>Triticum</taxon>
    </lineage>
</organism>
<dbReference type="EnsemblPlants" id="TraesCS3B02G168400.1">
    <property type="protein sequence ID" value="TraesCS3B02G168400.1.cds1"/>
    <property type="gene ID" value="TraesCS3B02G168400"/>
</dbReference>
<dbReference type="OMA" id="DQDNEWK"/>
<evidence type="ECO:0000256" key="1">
    <source>
        <dbReference type="SAM" id="MobiDB-lite"/>
    </source>
</evidence>
<reference evidence="2" key="2">
    <citation type="submission" date="2018-10" db="UniProtKB">
        <authorList>
            <consortium name="EnsemblPlants"/>
        </authorList>
    </citation>
    <scope>IDENTIFICATION</scope>
</reference>
<feature type="compositionally biased region" description="Basic and acidic residues" evidence="1">
    <location>
        <begin position="21"/>
        <end position="32"/>
    </location>
</feature>
<keyword evidence="3" id="KW-1185">Reference proteome</keyword>
<dbReference type="OrthoDB" id="690137at2759"/>
<proteinExistence type="predicted"/>
<evidence type="ECO:0000313" key="2">
    <source>
        <dbReference type="EnsemblPlants" id="TraesCS3B02G168400.1.cds1"/>
    </source>
</evidence>
<dbReference type="Gramene" id="TraesCS3B02G168400.1">
    <property type="protein sequence ID" value="TraesCS3B02G168400.1.cds1"/>
    <property type="gene ID" value="TraesCS3B02G168400"/>
</dbReference>
<feature type="compositionally biased region" description="Basic residues" evidence="1">
    <location>
        <begin position="1"/>
        <end position="11"/>
    </location>
</feature>
<dbReference type="AlphaFoldDB" id="A0A3B6FN90"/>
<reference evidence="2" key="1">
    <citation type="submission" date="2018-08" db="EMBL/GenBank/DDBJ databases">
        <authorList>
            <person name="Rossello M."/>
        </authorList>
    </citation>
    <scope>NUCLEOTIDE SEQUENCE [LARGE SCALE GENOMIC DNA]</scope>
    <source>
        <strain evidence="2">cv. Chinese Spring</strain>
    </source>
</reference>
<dbReference type="Proteomes" id="UP000019116">
    <property type="component" value="Chromosome 3B"/>
</dbReference>
<sequence length="135" mass="15645">MGKRASSKAGKKAAVAGAGANDRKERRDETEAQKVERLQATLAFVKAAHADAMLYLDMEEEDVEEEYRRAGRLHTYDQDNEWKKRLARVAKLYPPPKHIMEEISEYTKYLEEDEDDFRIGLCQLIEVKSDFEKSF</sequence>